<evidence type="ECO:0000313" key="2">
    <source>
        <dbReference type="Proteomes" id="UP000016843"/>
    </source>
</evidence>
<dbReference type="EMBL" id="AWXR01000115">
    <property type="protein sequence ID" value="ERM80316.1"/>
    <property type="molecule type" value="Genomic_DNA"/>
</dbReference>
<sequence length="60" mass="6982">MRRINFEDDWALKELKDIPKSKSAGIITLKKTKTGVMIIMHDRLGALLKLWELVKEKVTM</sequence>
<comment type="caution">
    <text evidence="1">The sequence shown here is derived from an EMBL/GenBank/DDBJ whole genome shotgun (WGS) entry which is preliminary data.</text>
</comment>
<reference evidence="1 2" key="1">
    <citation type="journal article" date="2013" name="Genome Announc.">
        <title>Draft Genome Sequence of the Psychrophilic and Alkaliphilic Rhodonellum psychrophilum Strain GCM71T.</title>
        <authorList>
            <person name="Hauptmann A.L."/>
            <person name="Glaring M.A."/>
            <person name="Hallin P.F."/>
            <person name="Prieme A."/>
            <person name="Stougaard P."/>
        </authorList>
    </citation>
    <scope>NUCLEOTIDE SEQUENCE [LARGE SCALE GENOMIC DNA]</scope>
    <source>
        <strain evidence="1 2">GCM71</strain>
    </source>
</reference>
<dbReference type="AlphaFoldDB" id="U5BUQ2"/>
<proteinExistence type="predicted"/>
<name>U5BUQ2_9BACT</name>
<keyword evidence="2" id="KW-1185">Reference proteome</keyword>
<accession>U5BUQ2</accession>
<dbReference type="Proteomes" id="UP000016843">
    <property type="component" value="Unassembled WGS sequence"/>
</dbReference>
<gene>
    <name evidence="1" type="ORF">P872_13875</name>
</gene>
<protein>
    <submittedName>
        <fullName evidence="1">Uncharacterized protein</fullName>
    </submittedName>
</protein>
<evidence type="ECO:0000313" key="1">
    <source>
        <dbReference type="EMBL" id="ERM80316.1"/>
    </source>
</evidence>
<organism evidence="1 2">
    <name type="scientific">Rhodonellum psychrophilum GCM71 = DSM 17998</name>
    <dbReference type="NCBI Taxonomy" id="1123057"/>
    <lineage>
        <taxon>Bacteria</taxon>
        <taxon>Pseudomonadati</taxon>
        <taxon>Bacteroidota</taxon>
        <taxon>Cytophagia</taxon>
        <taxon>Cytophagales</taxon>
        <taxon>Cytophagaceae</taxon>
        <taxon>Rhodonellum</taxon>
    </lineage>
</organism>